<feature type="region of interest" description="Disordered" evidence="2">
    <location>
        <begin position="187"/>
        <end position="208"/>
    </location>
</feature>
<dbReference type="RefSeq" id="XP_026190616.1">
    <property type="nucleotide sequence ID" value="XM_026334831.1"/>
</dbReference>
<feature type="domain" description="C3H1-type" evidence="3">
    <location>
        <begin position="14"/>
        <end position="42"/>
    </location>
</feature>
<keyword evidence="4" id="KW-1185">Reference proteome</keyword>
<accession>A0A6P6RS34</accession>
<dbReference type="OrthoDB" id="20534at2759"/>
<sequence>MACASLLTDDNILRFRTKACLRLLQGSCSFGDDRCQYSHSPVWTRRSPYYASPSSRRERSEETEREPLLRYLPVPCENLQLENGKVVKVKCPRGISCPFSHSTEEIAYHPLIYKTEPCKAFAQRSCRVYYCWKSHGEKERRHHPRYASLGVAKGLDAPLNYPGVSLVELMPNKNGRRRRQRLTLANSTMTALETSGSRGSTASAENGSHEKVDLLLKDLVQHLADSSPGYDSSLPRDALWELGGNHPVKPILPHSAEDAKGNWPPLRSLLHVLEGRINAQCCAEDDGAALSFPPHPVHSLKQHANQTGKKPQSCVLSHNTPLDSSTDHMQMRRPAVYTENYEALGWALPNLKHQLDGNPVASWDIKARIEGLSNLTGSFAAPANFSQLVRSQHLGIQAPMHAGLYRWCSGLGPKDGVPFDGAYKDHRRKSMPLRYARNEMWTNKGCIPLCTKDSEVLSCSKSFGRSLCSSQSSSGGGMCPCRCVQSSPAASPDMKQRLCKLESLEELKVGTVEHEDSPCTRLTGGDCGSLASTCFSLEFSPTGSNWSCSKCDMEHSIGPVYKGDEEVHLEQIQMDNEPSSSWGRTCRSEKIVEYLPEMEAREEETVPLKDMHGPSQELGSHDEAEVNKKLMSCVVSLLKMIQEKESIDVKVGGQRRGECMSTNAECGVRESPQPADDTTIASGSQNMAASWNMARLVA</sequence>
<feature type="zinc finger region" description="C3H1-type" evidence="1">
    <location>
        <begin position="70"/>
        <end position="104"/>
    </location>
</feature>
<feature type="compositionally biased region" description="Polar residues" evidence="2">
    <location>
        <begin position="187"/>
        <end position="206"/>
    </location>
</feature>
<keyword evidence="1" id="KW-0862">Zinc</keyword>
<feature type="compositionally biased region" description="Polar residues" evidence="2">
    <location>
        <begin position="307"/>
        <end position="324"/>
    </location>
</feature>
<feature type="region of interest" description="Disordered" evidence="2">
    <location>
        <begin position="307"/>
        <end position="327"/>
    </location>
</feature>
<dbReference type="AlphaFoldDB" id="A0A6P6RS34"/>
<evidence type="ECO:0000313" key="5">
    <source>
        <dbReference type="RefSeq" id="XP_026190616.1"/>
    </source>
</evidence>
<dbReference type="GeneID" id="34623522"/>
<dbReference type="Proteomes" id="UP000515125">
    <property type="component" value="Unplaced"/>
</dbReference>
<dbReference type="SMART" id="SM00356">
    <property type="entry name" value="ZnF_C3H1"/>
    <property type="match status" value="3"/>
</dbReference>
<organism evidence="4 5">
    <name type="scientific">Cyclospora cayetanensis</name>
    <dbReference type="NCBI Taxonomy" id="88456"/>
    <lineage>
        <taxon>Eukaryota</taxon>
        <taxon>Sar</taxon>
        <taxon>Alveolata</taxon>
        <taxon>Apicomplexa</taxon>
        <taxon>Conoidasida</taxon>
        <taxon>Coccidia</taxon>
        <taxon>Eucoccidiorida</taxon>
        <taxon>Eimeriorina</taxon>
        <taxon>Eimeriidae</taxon>
        <taxon>Cyclospora</taxon>
    </lineage>
</organism>
<keyword evidence="1" id="KW-0863">Zinc-finger</keyword>
<feature type="compositionally biased region" description="Basic and acidic residues" evidence="2">
    <location>
        <begin position="603"/>
        <end position="612"/>
    </location>
</feature>
<evidence type="ECO:0000313" key="4">
    <source>
        <dbReference type="Proteomes" id="UP000515125"/>
    </source>
</evidence>
<keyword evidence="1" id="KW-0479">Metal-binding</keyword>
<protein>
    <submittedName>
        <fullName evidence="5">Uncharacterized protein LOC34623522</fullName>
    </submittedName>
</protein>
<proteinExistence type="predicted"/>
<dbReference type="Gene3D" id="3.30.1370.210">
    <property type="match status" value="1"/>
</dbReference>
<gene>
    <name evidence="5" type="primary">LOC34623522</name>
</gene>
<feature type="domain" description="C3H1-type" evidence="3">
    <location>
        <begin position="70"/>
        <end position="104"/>
    </location>
</feature>
<dbReference type="InterPro" id="IPR000571">
    <property type="entry name" value="Znf_CCCH"/>
</dbReference>
<name>A0A6P6RS34_9EIME</name>
<feature type="zinc finger region" description="C3H1-type" evidence="1">
    <location>
        <begin position="14"/>
        <end position="42"/>
    </location>
</feature>
<evidence type="ECO:0000256" key="2">
    <source>
        <dbReference type="SAM" id="MobiDB-lite"/>
    </source>
</evidence>
<evidence type="ECO:0000256" key="1">
    <source>
        <dbReference type="PROSITE-ProRule" id="PRU00723"/>
    </source>
</evidence>
<dbReference type="PROSITE" id="PS50103">
    <property type="entry name" value="ZF_C3H1"/>
    <property type="match status" value="2"/>
</dbReference>
<reference evidence="5" key="1">
    <citation type="submission" date="2025-08" db="UniProtKB">
        <authorList>
            <consortium name="RefSeq"/>
        </authorList>
    </citation>
    <scope>IDENTIFICATION</scope>
</reference>
<evidence type="ECO:0000259" key="3">
    <source>
        <dbReference type="PROSITE" id="PS50103"/>
    </source>
</evidence>
<dbReference type="GO" id="GO:0008270">
    <property type="term" value="F:zinc ion binding"/>
    <property type="evidence" value="ECO:0007669"/>
    <property type="project" value="UniProtKB-KW"/>
</dbReference>
<feature type="region of interest" description="Disordered" evidence="2">
    <location>
        <begin position="602"/>
        <end position="623"/>
    </location>
</feature>